<feature type="region of interest" description="Disordered" evidence="7">
    <location>
        <begin position="386"/>
        <end position="407"/>
    </location>
</feature>
<evidence type="ECO:0000313" key="9">
    <source>
        <dbReference type="Proteomes" id="UP000504632"/>
    </source>
</evidence>
<dbReference type="Pfam" id="PF13894">
    <property type="entry name" value="zf-C2H2_4"/>
    <property type="match status" value="1"/>
</dbReference>
<dbReference type="Gene3D" id="3.30.160.60">
    <property type="entry name" value="Classic Zinc Finger"/>
    <property type="match status" value="1"/>
</dbReference>
<organism evidence="9 10">
    <name type="scientific">Chanos chanos</name>
    <name type="common">Milkfish</name>
    <name type="synonym">Mugil chanos</name>
    <dbReference type="NCBI Taxonomy" id="29144"/>
    <lineage>
        <taxon>Eukaryota</taxon>
        <taxon>Metazoa</taxon>
        <taxon>Chordata</taxon>
        <taxon>Craniata</taxon>
        <taxon>Vertebrata</taxon>
        <taxon>Euteleostomi</taxon>
        <taxon>Actinopterygii</taxon>
        <taxon>Neopterygii</taxon>
        <taxon>Teleostei</taxon>
        <taxon>Ostariophysi</taxon>
        <taxon>Gonorynchiformes</taxon>
        <taxon>Chanidae</taxon>
        <taxon>Chanos</taxon>
    </lineage>
</organism>
<evidence type="ECO:0000259" key="8">
    <source>
        <dbReference type="PROSITE" id="PS50157"/>
    </source>
</evidence>
<dbReference type="InterPro" id="IPR051643">
    <property type="entry name" value="Transcr_Reg_ZincFinger"/>
</dbReference>
<feature type="compositionally biased region" description="Polar residues" evidence="7">
    <location>
        <begin position="398"/>
        <end position="407"/>
    </location>
</feature>
<dbReference type="InterPro" id="IPR013087">
    <property type="entry name" value="Znf_C2H2_type"/>
</dbReference>
<keyword evidence="5" id="KW-0539">Nucleus</keyword>
<dbReference type="PANTHER" id="PTHR24396:SF25">
    <property type="entry name" value="ZINC FINGER PROTEIN 644"/>
    <property type="match status" value="1"/>
</dbReference>
<dbReference type="PROSITE" id="PS00028">
    <property type="entry name" value="ZINC_FINGER_C2H2_1"/>
    <property type="match status" value="2"/>
</dbReference>
<dbReference type="CTD" id="100007441"/>
<dbReference type="PROSITE" id="PS50157">
    <property type="entry name" value="ZINC_FINGER_C2H2_2"/>
    <property type="match status" value="1"/>
</dbReference>
<dbReference type="GO" id="GO:0008270">
    <property type="term" value="F:zinc ion binding"/>
    <property type="evidence" value="ECO:0007669"/>
    <property type="project" value="UniProtKB-KW"/>
</dbReference>
<gene>
    <name evidence="10" type="primary">znf644a</name>
</gene>
<keyword evidence="9" id="KW-1185">Reference proteome</keyword>
<evidence type="ECO:0000256" key="1">
    <source>
        <dbReference type="ARBA" id="ARBA00004123"/>
    </source>
</evidence>
<dbReference type="OrthoDB" id="8669871at2759"/>
<dbReference type="AlphaFoldDB" id="A0A6J2VHT1"/>
<dbReference type="InterPro" id="IPR055125">
    <property type="entry name" value="Wiz_C_Znf"/>
</dbReference>
<accession>A0A6J2VHT1</accession>
<dbReference type="Proteomes" id="UP000504632">
    <property type="component" value="Chromosome 5"/>
</dbReference>
<feature type="region of interest" description="Disordered" evidence="7">
    <location>
        <begin position="180"/>
        <end position="219"/>
    </location>
</feature>
<dbReference type="GO" id="GO:0005634">
    <property type="term" value="C:nucleus"/>
    <property type="evidence" value="ECO:0007669"/>
    <property type="project" value="UniProtKB-SubCell"/>
</dbReference>
<dbReference type="InParanoid" id="A0A6J2VHT1"/>
<keyword evidence="3 6" id="KW-0863">Zinc-finger</keyword>
<evidence type="ECO:0000256" key="4">
    <source>
        <dbReference type="ARBA" id="ARBA00022833"/>
    </source>
</evidence>
<dbReference type="GO" id="GO:0000978">
    <property type="term" value="F:RNA polymerase II cis-regulatory region sequence-specific DNA binding"/>
    <property type="evidence" value="ECO:0007669"/>
    <property type="project" value="TreeGrafter"/>
</dbReference>
<keyword evidence="2" id="KW-0479">Metal-binding</keyword>
<feature type="region of interest" description="Disordered" evidence="7">
    <location>
        <begin position="310"/>
        <end position="331"/>
    </location>
</feature>
<evidence type="ECO:0000256" key="3">
    <source>
        <dbReference type="ARBA" id="ARBA00022771"/>
    </source>
</evidence>
<proteinExistence type="predicted"/>
<evidence type="ECO:0000256" key="7">
    <source>
        <dbReference type="SAM" id="MobiDB-lite"/>
    </source>
</evidence>
<feature type="domain" description="C2H2-type" evidence="8">
    <location>
        <begin position="89"/>
        <end position="111"/>
    </location>
</feature>
<keyword evidence="4" id="KW-0862">Zinc</keyword>
<dbReference type="GeneID" id="115813068"/>
<dbReference type="PANTHER" id="PTHR24396">
    <property type="entry name" value="ZINC FINGER PROTEIN"/>
    <property type="match status" value="1"/>
</dbReference>
<evidence type="ECO:0000313" key="10">
    <source>
        <dbReference type="RefSeq" id="XP_030631519.1"/>
    </source>
</evidence>
<dbReference type="GO" id="GO:0000981">
    <property type="term" value="F:DNA-binding transcription factor activity, RNA polymerase II-specific"/>
    <property type="evidence" value="ECO:0007669"/>
    <property type="project" value="TreeGrafter"/>
</dbReference>
<evidence type="ECO:0000256" key="6">
    <source>
        <dbReference type="PROSITE-ProRule" id="PRU00042"/>
    </source>
</evidence>
<name>A0A6J2VHT1_CHACN</name>
<feature type="compositionally biased region" description="Basic and acidic residues" evidence="7">
    <location>
        <begin position="195"/>
        <end position="210"/>
    </location>
</feature>
<evidence type="ECO:0000256" key="5">
    <source>
        <dbReference type="ARBA" id="ARBA00023242"/>
    </source>
</evidence>
<protein>
    <submittedName>
        <fullName evidence="10">Zinc finger protein 644a</fullName>
    </submittedName>
</protein>
<dbReference type="SMART" id="SM00355">
    <property type="entry name" value="ZnF_C2H2"/>
    <property type="match status" value="4"/>
</dbReference>
<comment type="subcellular location">
    <subcellularLocation>
        <location evidence="1">Nucleus</location>
    </subcellularLocation>
</comment>
<sequence>MKRESFSEFEAERKSCPYCPAVFESGVGLSNHVRGHLHRVGLSYNARHVVSAAQVASQDKMPRIRRRMGAVRHIKTETALQLTEAQDELTCPLCREWFDTRTGLSNHVRGHLKRLKKAFSTTAAKSPVLVLKELMRDKKQFQARVQALQKKSRESRSVKHVGLISSNGLFYSSTAKVQSFRRGGKQQGPVSSQSGEERREKKRVETKDGVKGSPSSDLIGILKKRKTHEETKVKSPSQTARKAIHISPTKERGMGIQIHKALPNSISDKSDLNRKVCVHCNATFHSGVSLSNHLRAYARRKRNALLEGTTYDCKQRKQRSRSGSKKKTHPSLHMPEEIYRLTCRFCDLVFQGPLSVQEDWIKHLQRHIMNTSVPHTGAGMVEVTSFPKDPSMDREEQAQPTLTQAAC</sequence>
<dbReference type="Pfam" id="PF23015">
    <property type="entry name" value="zf-WIZ"/>
    <property type="match status" value="1"/>
</dbReference>
<feature type="compositionally biased region" description="Basic residues" evidence="7">
    <location>
        <begin position="316"/>
        <end position="330"/>
    </location>
</feature>
<evidence type="ECO:0000256" key="2">
    <source>
        <dbReference type="ARBA" id="ARBA00022723"/>
    </source>
</evidence>
<dbReference type="RefSeq" id="XP_030631519.1">
    <property type="nucleotide sequence ID" value="XM_030775659.1"/>
</dbReference>
<reference evidence="10" key="1">
    <citation type="submission" date="2025-08" db="UniProtKB">
        <authorList>
            <consortium name="RefSeq"/>
        </authorList>
    </citation>
    <scope>IDENTIFICATION</scope>
</reference>